<evidence type="ECO:0000256" key="2">
    <source>
        <dbReference type="ARBA" id="ARBA00022723"/>
    </source>
</evidence>
<gene>
    <name evidence="6" type="ORF">H9894_00360</name>
</gene>
<comment type="cofactor">
    <cofactor evidence="1">
        <name>Zn(2+)</name>
        <dbReference type="ChEBI" id="CHEBI:29105"/>
    </cofactor>
</comment>
<sequence length="270" mass="29517">MHANYLYEMNTRQVEALARKTSIAFLPIGPTEVHAPHLPLGTDVESALEVCERASAKLQEHHLDCLIASPINYALADVANCFSGNTTLRFDTVVAIVEDVCTSLARWGFTYVVVMCGHAEPGNIKALQEGGKRAMERTDGLKVRVSSWLLGSDIRAAMTCAHPEWDIHAGESETALMLMRRPELVDTDILPSLEPNWAGEFFPERLAEGRDFIGCGAVQAYLGDPRAGTAETGRKVYDIYADFVVNEILGDMAQDDRAQKQALATGPEPA</sequence>
<dbReference type="Proteomes" id="UP000886752">
    <property type="component" value="Unassembled WGS sequence"/>
</dbReference>
<dbReference type="AlphaFoldDB" id="A0A9D1PVZ6"/>
<dbReference type="SUPFAM" id="SSF102215">
    <property type="entry name" value="Creatininase"/>
    <property type="match status" value="1"/>
</dbReference>
<keyword evidence="4" id="KW-0862">Zinc</keyword>
<protein>
    <submittedName>
        <fullName evidence="6">Creatininase family protein</fullName>
    </submittedName>
</protein>
<evidence type="ECO:0000256" key="3">
    <source>
        <dbReference type="ARBA" id="ARBA00022801"/>
    </source>
</evidence>
<dbReference type="GO" id="GO:0046872">
    <property type="term" value="F:metal ion binding"/>
    <property type="evidence" value="ECO:0007669"/>
    <property type="project" value="UniProtKB-KW"/>
</dbReference>
<evidence type="ECO:0000313" key="6">
    <source>
        <dbReference type="EMBL" id="HIV99641.1"/>
    </source>
</evidence>
<dbReference type="GO" id="GO:0016811">
    <property type="term" value="F:hydrolase activity, acting on carbon-nitrogen (but not peptide) bonds, in linear amides"/>
    <property type="evidence" value="ECO:0007669"/>
    <property type="project" value="TreeGrafter"/>
</dbReference>
<dbReference type="Pfam" id="PF02633">
    <property type="entry name" value="Creatininase"/>
    <property type="match status" value="1"/>
</dbReference>
<name>A0A9D1PVZ6_9BACT</name>
<dbReference type="EMBL" id="DXHV01000006">
    <property type="protein sequence ID" value="HIV99641.1"/>
    <property type="molecule type" value="Genomic_DNA"/>
</dbReference>
<evidence type="ECO:0000313" key="7">
    <source>
        <dbReference type="Proteomes" id="UP000886752"/>
    </source>
</evidence>
<dbReference type="Gene3D" id="3.40.50.10310">
    <property type="entry name" value="Creatininase"/>
    <property type="match status" value="1"/>
</dbReference>
<accession>A0A9D1PVZ6</accession>
<keyword evidence="3" id="KW-0378">Hydrolase</keyword>
<evidence type="ECO:0000256" key="1">
    <source>
        <dbReference type="ARBA" id="ARBA00001947"/>
    </source>
</evidence>
<dbReference type="InterPro" id="IPR003785">
    <property type="entry name" value="Creatininase/forma_Hydrolase"/>
</dbReference>
<evidence type="ECO:0000256" key="5">
    <source>
        <dbReference type="ARBA" id="ARBA00024029"/>
    </source>
</evidence>
<proteinExistence type="inferred from homology"/>
<dbReference type="PANTHER" id="PTHR35005">
    <property type="entry name" value="3-DEHYDRO-SCYLLO-INOSOSE HYDROLASE"/>
    <property type="match status" value="1"/>
</dbReference>
<reference evidence="6" key="2">
    <citation type="submission" date="2021-04" db="EMBL/GenBank/DDBJ databases">
        <authorList>
            <person name="Gilroy R."/>
        </authorList>
    </citation>
    <scope>NUCLEOTIDE SEQUENCE</scope>
    <source>
        <strain evidence="6">ChiHecec2B26-446</strain>
    </source>
</reference>
<reference evidence="6" key="1">
    <citation type="journal article" date="2021" name="PeerJ">
        <title>Extensive microbial diversity within the chicken gut microbiome revealed by metagenomics and culture.</title>
        <authorList>
            <person name="Gilroy R."/>
            <person name="Ravi A."/>
            <person name="Getino M."/>
            <person name="Pursley I."/>
            <person name="Horton D.L."/>
            <person name="Alikhan N.F."/>
            <person name="Baker D."/>
            <person name="Gharbi K."/>
            <person name="Hall N."/>
            <person name="Watson M."/>
            <person name="Adriaenssens E.M."/>
            <person name="Foster-Nyarko E."/>
            <person name="Jarju S."/>
            <person name="Secka A."/>
            <person name="Antonio M."/>
            <person name="Oren A."/>
            <person name="Chaudhuri R.R."/>
            <person name="La Ragione R."/>
            <person name="Hildebrand F."/>
            <person name="Pallen M.J."/>
        </authorList>
    </citation>
    <scope>NUCLEOTIDE SEQUENCE</scope>
    <source>
        <strain evidence="6">ChiHecec2B26-446</strain>
    </source>
</reference>
<dbReference type="GO" id="GO:0009231">
    <property type="term" value="P:riboflavin biosynthetic process"/>
    <property type="evidence" value="ECO:0007669"/>
    <property type="project" value="TreeGrafter"/>
</dbReference>
<dbReference type="InterPro" id="IPR024087">
    <property type="entry name" value="Creatininase-like_sf"/>
</dbReference>
<organism evidence="6 7">
    <name type="scientific">Candidatus Desulfovibrio intestinipullorum</name>
    <dbReference type="NCBI Taxonomy" id="2838536"/>
    <lineage>
        <taxon>Bacteria</taxon>
        <taxon>Pseudomonadati</taxon>
        <taxon>Thermodesulfobacteriota</taxon>
        <taxon>Desulfovibrionia</taxon>
        <taxon>Desulfovibrionales</taxon>
        <taxon>Desulfovibrionaceae</taxon>
        <taxon>Desulfovibrio</taxon>
    </lineage>
</organism>
<keyword evidence="2" id="KW-0479">Metal-binding</keyword>
<comment type="similarity">
    <text evidence="5">Belongs to the creatininase superfamily.</text>
</comment>
<dbReference type="PANTHER" id="PTHR35005:SF1">
    <property type="entry name" value="2-AMINO-5-FORMYLAMINO-6-RIBOSYLAMINOPYRIMIDIN-4(3H)-ONE 5'-MONOPHOSPHATE DEFORMYLASE"/>
    <property type="match status" value="1"/>
</dbReference>
<evidence type="ECO:0000256" key="4">
    <source>
        <dbReference type="ARBA" id="ARBA00022833"/>
    </source>
</evidence>
<comment type="caution">
    <text evidence="6">The sequence shown here is derived from an EMBL/GenBank/DDBJ whole genome shotgun (WGS) entry which is preliminary data.</text>
</comment>